<dbReference type="RefSeq" id="WP_069777216.1">
    <property type="nucleotide sequence ID" value="NZ_CP017248.1"/>
</dbReference>
<dbReference type="KEGG" id="spun:BFF78_05440"/>
<gene>
    <name evidence="2" type="ORF">BFF78_05440</name>
</gene>
<evidence type="ECO:0000313" key="3">
    <source>
        <dbReference type="Proteomes" id="UP000094960"/>
    </source>
</evidence>
<evidence type="ECO:0000313" key="2">
    <source>
        <dbReference type="EMBL" id="AOR30564.1"/>
    </source>
</evidence>
<keyword evidence="3" id="KW-1185">Reference proteome</keyword>
<evidence type="ECO:0000256" key="1">
    <source>
        <dbReference type="SAM" id="MobiDB-lite"/>
    </source>
</evidence>
<proteinExistence type="predicted"/>
<dbReference type="Proteomes" id="UP000094960">
    <property type="component" value="Chromosome"/>
</dbReference>
<dbReference type="EMBL" id="CP017248">
    <property type="protein sequence ID" value="AOR30564.1"/>
    <property type="molecule type" value="Genomic_DNA"/>
</dbReference>
<name>A0A1D7Y4U1_9ACTN</name>
<sequence length="87" mass="9067">MVTETGADWRTWLPGPRSETSEPAAAPATQTITGTLSLPTSPGSYFLGLLLPRPTTSAGAYAVRCANAGVWFNPHLNGVNILAAITL</sequence>
<organism evidence="2 3">
    <name type="scientific">Streptomyces fodineus</name>
    <dbReference type="NCBI Taxonomy" id="1904616"/>
    <lineage>
        <taxon>Bacteria</taxon>
        <taxon>Bacillati</taxon>
        <taxon>Actinomycetota</taxon>
        <taxon>Actinomycetes</taxon>
        <taxon>Kitasatosporales</taxon>
        <taxon>Streptomycetaceae</taxon>
        <taxon>Streptomyces</taxon>
    </lineage>
</organism>
<dbReference type="AlphaFoldDB" id="A0A1D7Y4U1"/>
<reference evidence="3" key="1">
    <citation type="submission" date="2016-09" db="EMBL/GenBank/DDBJ databases">
        <title>Streptomyces puniciscabiei strain:TW1S1 Genome sequencing and assembly.</title>
        <authorList>
            <person name="Kim M.-K."/>
            <person name="Kim S.B."/>
        </authorList>
    </citation>
    <scope>NUCLEOTIDE SEQUENCE [LARGE SCALE GENOMIC DNA]</scope>
    <source>
        <strain evidence="3">TW1S1</strain>
    </source>
</reference>
<protein>
    <submittedName>
        <fullName evidence="2">Uncharacterized protein</fullName>
    </submittedName>
</protein>
<accession>A0A1D7Y4U1</accession>
<feature type="region of interest" description="Disordered" evidence="1">
    <location>
        <begin position="1"/>
        <end position="36"/>
    </location>
</feature>